<dbReference type="Proteomes" id="UP000789920">
    <property type="component" value="Unassembled WGS sequence"/>
</dbReference>
<evidence type="ECO:0000313" key="2">
    <source>
        <dbReference type="Proteomes" id="UP000789920"/>
    </source>
</evidence>
<evidence type="ECO:0000313" key="1">
    <source>
        <dbReference type="EMBL" id="CAG8757895.1"/>
    </source>
</evidence>
<dbReference type="EMBL" id="CAJVQC010035024">
    <property type="protein sequence ID" value="CAG8757895.1"/>
    <property type="molecule type" value="Genomic_DNA"/>
</dbReference>
<reference evidence="1" key="1">
    <citation type="submission" date="2021-06" db="EMBL/GenBank/DDBJ databases">
        <authorList>
            <person name="Kallberg Y."/>
            <person name="Tangrot J."/>
            <person name="Rosling A."/>
        </authorList>
    </citation>
    <scope>NUCLEOTIDE SEQUENCE</scope>
    <source>
        <strain evidence="1">MA461A</strain>
    </source>
</reference>
<protein>
    <submittedName>
        <fullName evidence="1">24001_t:CDS:1</fullName>
    </submittedName>
</protein>
<organism evidence="1 2">
    <name type="scientific">Racocetra persica</name>
    <dbReference type="NCBI Taxonomy" id="160502"/>
    <lineage>
        <taxon>Eukaryota</taxon>
        <taxon>Fungi</taxon>
        <taxon>Fungi incertae sedis</taxon>
        <taxon>Mucoromycota</taxon>
        <taxon>Glomeromycotina</taxon>
        <taxon>Glomeromycetes</taxon>
        <taxon>Diversisporales</taxon>
        <taxon>Gigasporaceae</taxon>
        <taxon>Racocetra</taxon>
    </lineage>
</organism>
<sequence>MENNFDIPTNYTSPTWPSLYWPFSTANYLYYESDIWKFTAIWTIIFFTFIYGFAGLCTWAVFRKYRWSFLIPIGFIIIALLTGLINSVII</sequence>
<name>A0ACA9QLG3_9GLOM</name>
<accession>A0ACA9QLG3</accession>
<gene>
    <name evidence="1" type="ORF">RPERSI_LOCUS14894</name>
</gene>
<comment type="caution">
    <text evidence="1">The sequence shown here is derived from an EMBL/GenBank/DDBJ whole genome shotgun (WGS) entry which is preliminary data.</text>
</comment>
<keyword evidence="2" id="KW-1185">Reference proteome</keyword>
<proteinExistence type="predicted"/>
<feature type="non-terminal residue" evidence="1">
    <location>
        <position position="90"/>
    </location>
</feature>